<dbReference type="STRING" id="335541.Swol_0022"/>
<evidence type="ECO:0000259" key="3">
    <source>
        <dbReference type="Pfam" id="PF03358"/>
    </source>
</evidence>
<evidence type="ECO:0000313" key="4">
    <source>
        <dbReference type="EMBL" id="ABI67381.1"/>
    </source>
</evidence>
<dbReference type="Proteomes" id="UP000001968">
    <property type="component" value="Chromosome"/>
</dbReference>
<protein>
    <submittedName>
        <fullName evidence="4">Multimeric flavodoxin WrbA-like protein</fullName>
    </submittedName>
</protein>
<keyword evidence="2" id="KW-0288">FMN</keyword>
<name>Q0B0X3_SYNWW</name>
<dbReference type="Gene3D" id="3.40.50.360">
    <property type="match status" value="1"/>
</dbReference>
<dbReference type="SMR" id="Q0B0X3"/>
<dbReference type="RefSeq" id="WP_011639492.1">
    <property type="nucleotide sequence ID" value="NC_008346.1"/>
</dbReference>
<dbReference type="SUPFAM" id="SSF52218">
    <property type="entry name" value="Flavoproteins"/>
    <property type="match status" value="1"/>
</dbReference>
<dbReference type="AlphaFoldDB" id="Q0B0X3"/>
<dbReference type="KEGG" id="swo:Swol_0022"/>
<dbReference type="PANTHER" id="PTHR43278:SF2">
    <property type="entry name" value="IRON-SULFUR FLAVOPROTEIN"/>
    <property type="match status" value="1"/>
</dbReference>
<gene>
    <name evidence="4" type="ordered locus">Swol_0022</name>
</gene>
<dbReference type="InterPro" id="IPR051796">
    <property type="entry name" value="ISF_SsuE-like"/>
</dbReference>
<dbReference type="GO" id="GO:0016491">
    <property type="term" value="F:oxidoreductase activity"/>
    <property type="evidence" value="ECO:0007669"/>
    <property type="project" value="InterPro"/>
</dbReference>
<dbReference type="InterPro" id="IPR029039">
    <property type="entry name" value="Flavoprotein-like_sf"/>
</dbReference>
<evidence type="ECO:0000256" key="2">
    <source>
        <dbReference type="ARBA" id="ARBA00022643"/>
    </source>
</evidence>
<accession>Q0B0X3</accession>
<feature type="domain" description="NADPH-dependent FMN reductase-like" evidence="3">
    <location>
        <begin position="3"/>
        <end position="120"/>
    </location>
</feature>
<dbReference type="InterPro" id="IPR005025">
    <property type="entry name" value="FMN_Rdtase-like_dom"/>
</dbReference>
<evidence type="ECO:0000256" key="1">
    <source>
        <dbReference type="ARBA" id="ARBA00022630"/>
    </source>
</evidence>
<keyword evidence="1" id="KW-0285">Flavoprotein</keyword>
<proteinExistence type="predicted"/>
<dbReference type="PANTHER" id="PTHR43278">
    <property type="entry name" value="NAD(P)H-DEPENDENT FMN-CONTAINING OXIDOREDUCTASE YWQN-RELATED"/>
    <property type="match status" value="1"/>
</dbReference>
<dbReference type="eggNOG" id="COG1645">
    <property type="taxonomic scope" value="Bacteria"/>
</dbReference>
<evidence type="ECO:0000313" key="5">
    <source>
        <dbReference type="Proteomes" id="UP000001968"/>
    </source>
</evidence>
<dbReference type="HOGENOM" id="CLU_050993_0_1_9"/>
<sequence length="282" mass="32638">MKKVLGLVVSNRKLGNSEILVKEIINNIPEECNRELIRLTDLEIKPCKACYRCLQPNNACPVRDDFNFVIEKIREADALIIGVPVYFLGPHGYYKMLTDRLLGSQNYSQDTQGKPCIIVMPYGSEGWEGYSKIACMVMPKLLRMKLVDCWQIHASLPGESLLNPENISYARALGRELFNGREYHAESKECPICGSDLFRLINENQVECPICGSRGILKNNFSPDFSDSDYRRFSDHEMDEHFKGWLLEMKDRFSAEKNHLKELQKGYRNQNWWIKPCRLDEC</sequence>
<dbReference type="eggNOG" id="COG0655">
    <property type="taxonomic scope" value="Bacteria"/>
</dbReference>
<dbReference type="EMBL" id="CP000448">
    <property type="protein sequence ID" value="ABI67381.1"/>
    <property type="molecule type" value="Genomic_DNA"/>
</dbReference>
<dbReference type="Pfam" id="PF03358">
    <property type="entry name" value="FMN_red"/>
    <property type="match status" value="1"/>
</dbReference>
<reference evidence="5" key="1">
    <citation type="journal article" date="2010" name="Environ. Microbiol.">
        <title>The genome of Syntrophomonas wolfei: new insights into syntrophic metabolism and biohydrogen production.</title>
        <authorList>
            <person name="Sieber J.R."/>
            <person name="Sims D.R."/>
            <person name="Han C."/>
            <person name="Kim E."/>
            <person name="Lykidis A."/>
            <person name="Lapidus A.L."/>
            <person name="McDonnald E."/>
            <person name="Rohlin L."/>
            <person name="Culley D.E."/>
            <person name="Gunsalus R."/>
            <person name="McInerney M.J."/>
        </authorList>
    </citation>
    <scope>NUCLEOTIDE SEQUENCE [LARGE SCALE GENOMIC DNA]</scope>
    <source>
        <strain evidence="5">DSM 2245B / Goettingen</strain>
    </source>
</reference>
<keyword evidence="5" id="KW-1185">Reference proteome</keyword>
<organism evidence="4 5">
    <name type="scientific">Syntrophomonas wolfei subsp. wolfei (strain DSM 2245B / Goettingen)</name>
    <dbReference type="NCBI Taxonomy" id="335541"/>
    <lineage>
        <taxon>Bacteria</taxon>
        <taxon>Bacillati</taxon>
        <taxon>Bacillota</taxon>
        <taxon>Clostridia</taxon>
        <taxon>Eubacteriales</taxon>
        <taxon>Syntrophomonadaceae</taxon>
        <taxon>Syntrophomonas</taxon>
    </lineage>
</organism>